<feature type="binding site" evidence="9">
    <location>
        <position position="130"/>
    </location>
    <ligand>
        <name>Zn(2+)</name>
        <dbReference type="ChEBI" id="CHEBI:29105"/>
        <note>catalytic</note>
    </ligand>
</feature>
<dbReference type="GO" id="GO:0004521">
    <property type="term" value="F:RNA endonuclease activity"/>
    <property type="evidence" value="ECO:0007669"/>
    <property type="project" value="UniProtKB-UniRule"/>
</dbReference>
<dbReference type="NCBIfam" id="TIGR00043">
    <property type="entry name" value="rRNA maturation RNase YbeY"/>
    <property type="match status" value="1"/>
</dbReference>
<keyword evidence="7 9" id="KW-0378">Hydrolase</keyword>
<dbReference type="EC" id="3.1.-.-" evidence="9"/>
<dbReference type="SUPFAM" id="SSF55486">
    <property type="entry name" value="Metalloproteases ('zincins'), catalytic domain"/>
    <property type="match status" value="1"/>
</dbReference>
<keyword evidence="6 9" id="KW-0255">Endonuclease</keyword>
<dbReference type="InterPro" id="IPR002036">
    <property type="entry name" value="YbeY"/>
</dbReference>
<keyword evidence="4 9" id="KW-0540">Nuclease</keyword>
<keyword evidence="5 9" id="KW-0479">Metal-binding</keyword>
<proteinExistence type="inferred from homology"/>
<dbReference type="InterPro" id="IPR023091">
    <property type="entry name" value="MetalPrtase_cat_dom_sf_prd"/>
</dbReference>
<dbReference type="AlphaFoldDB" id="A0A1H9S6K9"/>
<dbReference type="Pfam" id="PF02130">
    <property type="entry name" value="YbeY"/>
    <property type="match status" value="1"/>
</dbReference>
<dbReference type="GO" id="GO:0008270">
    <property type="term" value="F:zinc ion binding"/>
    <property type="evidence" value="ECO:0007669"/>
    <property type="project" value="UniProtKB-UniRule"/>
</dbReference>
<keyword evidence="8 9" id="KW-0862">Zinc</keyword>
<comment type="similarity">
    <text evidence="1 9">Belongs to the endoribonuclease YbeY family.</text>
</comment>
<accession>A0A1H9S6K9</accession>
<feature type="binding site" evidence="9">
    <location>
        <position position="124"/>
    </location>
    <ligand>
        <name>Zn(2+)</name>
        <dbReference type="ChEBI" id="CHEBI:29105"/>
        <note>catalytic</note>
    </ligand>
</feature>
<protein>
    <recommendedName>
        <fullName evidence="9">Endoribonuclease YbeY</fullName>
        <ecNumber evidence="9">3.1.-.-</ecNumber>
    </recommendedName>
</protein>
<dbReference type="PANTHER" id="PTHR46986">
    <property type="entry name" value="ENDORIBONUCLEASE YBEY, CHLOROPLASTIC"/>
    <property type="match status" value="1"/>
</dbReference>
<dbReference type="STRING" id="1464123.SAMN05444126_10665"/>
<dbReference type="GO" id="GO:0006364">
    <property type="term" value="P:rRNA processing"/>
    <property type="evidence" value="ECO:0007669"/>
    <property type="project" value="UniProtKB-UniRule"/>
</dbReference>
<organism evidence="10 11">
    <name type="scientific">Salisediminibacterium halotolerans</name>
    <dbReference type="NCBI Taxonomy" id="517425"/>
    <lineage>
        <taxon>Bacteria</taxon>
        <taxon>Bacillati</taxon>
        <taxon>Bacillota</taxon>
        <taxon>Bacilli</taxon>
        <taxon>Bacillales</taxon>
        <taxon>Bacillaceae</taxon>
        <taxon>Salisediminibacterium</taxon>
    </lineage>
</organism>
<comment type="cofactor">
    <cofactor evidence="9">
        <name>Zn(2+)</name>
        <dbReference type="ChEBI" id="CHEBI:29105"/>
    </cofactor>
    <text evidence="9">Binds 1 zinc ion.</text>
</comment>
<gene>
    <name evidence="9" type="primary">ybeY</name>
    <name evidence="10" type="ORF">SAMN05444126_10665</name>
</gene>
<sequence>MSDYVIDLNDETETLSAGQLQLIKNVLDYAMASEAVTYGTEVSVTFVRDEEIHELNQMYRDKDRPTDVLSFALNEGEADPLADGVPDLLGDIVISVDTAKRQAEEYGHTEDREYCFLAVHGFFHLIGYDHASTEEEEEMLTKQEDVLQSYGLKK</sequence>
<dbReference type="RefSeq" id="WP_093072359.1">
    <property type="nucleotide sequence ID" value="NZ_FOGV01000006.1"/>
</dbReference>
<dbReference type="EMBL" id="FOGV01000006">
    <property type="protein sequence ID" value="SER80610.1"/>
    <property type="molecule type" value="Genomic_DNA"/>
</dbReference>
<evidence type="ECO:0000313" key="10">
    <source>
        <dbReference type="EMBL" id="SER80610.1"/>
    </source>
</evidence>
<keyword evidence="2 9" id="KW-0690">Ribosome biogenesis</keyword>
<keyword evidence="3 9" id="KW-0698">rRNA processing</keyword>
<comment type="subcellular location">
    <subcellularLocation>
        <location evidence="9">Cytoplasm</location>
    </subcellularLocation>
</comment>
<dbReference type="Gene3D" id="3.40.390.30">
    <property type="entry name" value="Metalloproteases ('zincins'), catalytic domain"/>
    <property type="match status" value="1"/>
</dbReference>
<evidence type="ECO:0000256" key="3">
    <source>
        <dbReference type="ARBA" id="ARBA00022552"/>
    </source>
</evidence>
<evidence type="ECO:0000256" key="8">
    <source>
        <dbReference type="ARBA" id="ARBA00022833"/>
    </source>
</evidence>
<dbReference type="GO" id="GO:0005737">
    <property type="term" value="C:cytoplasm"/>
    <property type="evidence" value="ECO:0007669"/>
    <property type="project" value="UniProtKB-SubCell"/>
</dbReference>
<evidence type="ECO:0000256" key="7">
    <source>
        <dbReference type="ARBA" id="ARBA00022801"/>
    </source>
</evidence>
<dbReference type="HAMAP" id="MF_00009">
    <property type="entry name" value="Endoribonucl_YbeY"/>
    <property type="match status" value="1"/>
</dbReference>
<evidence type="ECO:0000313" key="11">
    <source>
        <dbReference type="Proteomes" id="UP000199318"/>
    </source>
</evidence>
<reference evidence="11" key="1">
    <citation type="submission" date="2016-10" db="EMBL/GenBank/DDBJ databases">
        <authorList>
            <person name="de Groot N.N."/>
        </authorList>
    </citation>
    <scope>NUCLEOTIDE SEQUENCE [LARGE SCALE GENOMIC DNA]</scope>
    <source>
        <strain evidence="11">10nlg</strain>
    </source>
</reference>
<evidence type="ECO:0000256" key="4">
    <source>
        <dbReference type="ARBA" id="ARBA00022722"/>
    </source>
</evidence>
<comment type="function">
    <text evidence="9">Single strand-specific metallo-endoribonuclease involved in late-stage 70S ribosome quality control and in maturation of the 3' terminus of the 16S rRNA.</text>
</comment>
<evidence type="ECO:0000256" key="5">
    <source>
        <dbReference type="ARBA" id="ARBA00022723"/>
    </source>
</evidence>
<dbReference type="OrthoDB" id="9807740at2"/>
<feature type="binding site" evidence="9">
    <location>
        <position position="120"/>
    </location>
    <ligand>
        <name>Zn(2+)</name>
        <dbReference type="ChEBI" id="CHEBI:29105"/>
        <note>catalytic</note>
    </ligand>
</feature>
<comment type="caution">
    <text evidence="10">The sequence shown here is derived from an EMBL/GenBank/DDBJ whole genome shotgun (WGS) entry which is preliminary data.</text>
</comment>
<evidence type="ECO:0000256" key="2">
    <source>
        <dbReference type="ARBA" id="ARBA00022517"/>
    </source>
</evidence>
<dbReference type="PANTHER" id="PTHR46986:SF1">
    <property type="entry name" value="ENDORIBONUCLEASE YBEY, CHLOROPLASTIC"/>
    <property type="match status" value="1"/>
</dbReference>
<dbReference type="Proteomes" id="UP000199318">
    <property type="component" value="Unassembled WGS sequence"/>
</dbReference>
<evidence type="ECO:0000256" key="6">
    <source>
        <dbReference type="ARBA" id="ARBA00022759"/>
    </source>
</evidence>
<evidence type="ECO:0000256" key="9">
    <source>
        <dbReference type="HAMAP-Rule" id="MF_00009"/>
    </source>
</evidence>
<name>A0A1H9S6K9_9BACI</name>
<keyword evidence="11" id="KW-1185">Reference proteome</keyword>
<evidence type="ECO:0000256" key="1">
    <source>
        <dbReference type="ARBA" id="ARBA00010875"/>
    </source>
</evidence>
<keyword evidence="9" id="KW-0963">Cytoplasm</keyword>
<dbReference type="GO" id="GO:0004222">
    <property type="term" value="F:metalloendopeptidase activity"/>
    <property type="evidence" value="ECO:0007669"/>
    <property type="project" value="InterPro"/>
</dbReference>